<keyword evidence="2" id="KW-1133">Transmembrane helix</keyword>
<proteinExistence type="predicted"/>
<feature type="transmembrane region" description="Helical" evidence="2">
    <location>
        <begin position="47"/>
        <end position="67"/>
    </location>
</feature>
<dbReference type="OrthoDB" id="10680592at2759"/>
<sequence>MKKLRDGVEWPSDGDLQQRGDGSRQTQQAAMSPSLPSFAAFQAERQFAVDWCGSVLLWVCAAAAMAVRATARPTATSPPGWDCRGQREAGVALISFPCDEGAPRQVVHVLRHLSWYLLVRPVRVGDWAWAAMLPTSAALWLLLTALAVSPRGGRLWRWWCRYREAVLVLCFRVLRTALYLVTYACVPPHSWHATYVAPGSLSLWQRPALTTIAFALFDETFKASRRARVRG</sequence>
<feature type="region of interest" description="Disordered" evidence="1">
    <location>
        <begin position="1"/>
        <end position="29"/>
    </location>
</feature>
<comment type="caution">
    <text evidence="3">The sequence shown here is derived from an EMBL/GenBank/DDBJ whole genome shotgun (WGS) entry which is preliminary data.</text>
</comment>
<feature type="transmembrane region" description="Helical" evidence="2">
    <location>
        <begin position="127"/>
        <end position="148"/>
    </location>
</feature>
<name>A0A150GVY5_GONPE</name>
<keyword evidence="2" id="KW-0812">Transmembrane</keyword>
<dbReference type="EMBL" id="LSYV01000007">
    <property type="protein sequence ID" value="KXZ53923.1"/>
    <property type="molecule type" value="Genomic_DNA"/>
</dbReference>
<evidence type="ECO:0000313" key="4">
    <source>
        <dbReference type="Proteomes" id="UP000075714"/>
    </source>
</evidence>
<dbReference type="Proteomes" id="UP000075714">
    <property type="component" value="Unassembled WGS sequence"/>
</dbReference>
<organism evidence="3 4">
    <name type="scientific">Gonium pectorale</name>
    <name type="common">Green alga</name>
    <dbReference type="NCBI Taxonomy" id="33097"/>
    <lineage>
        <taxon>Eukaryota</taxon>
        <taxon>Viridiplantae</taxon>
        <taxon>Chlorophyta</taxon>
        <taxon>core chlorophytes</taxon>
        <taxon>Chlorophyceae</taxon>
        <taxon>CS clade</taxon>
        <taxon>Chlamydomonadales</taxon>
        <taxon>Volvocaceae</taxon>
        <taxon>Gonium</taxon>
    </lineage>
</organism>
<evidence type="ECO:0000256" key="1">
    <source>
        <dbReference type="SAM" id="MobiDB-lite"/>
    </source>
</evidence>
<accession>A0A150GVY5</accession>
<evidence type="ECO:0000313" key="3">
    <source>
        <dbReference type="EMBL" id="KXZ53923.1"/>
    </source>
</evidence>
<protein>
    <submittedName>
        <fullName evidence="3">Uncharacterized protein</fullName>
    </submittedName>
</protein>
<gene>
    <name evidence="3" type="ORF">GPECTOR_6g841</name>
</gene>
<reference evidence="4" key="1">
    <citation type="journal article" date="2016" name="Nat. Commun.">
        <title>The Gonium pectorale genome demonstrates co-option of cell cycle regulation during the evolution of multicellularity.</title>
        <authorList>
            <person name="Hanschen E.R."/>
            <person name="Marriage T.N."/>
            <person name="Ferris P.J."/>
            <person name="Hamaji T."/>
            <person name="Toyoda A."/>
            <person name="Fujiyama A."/>
            <person name="Neme R."/>
            <person name="Noguchi H."/>
            <person name="Minakuchi Y."/>
            <person name="Suzuki M."/>
            <person name="Kawai-Toyooka H."/>
            <person name="Smith D.R."/>
            <person name="Sparks H."/>
            <person name="Anderson J."/>
            <person name="Bakaric R."/>
            <person name="Luria V."/>
            <person name="Karger A."/>
            <person name="Kirschner M.W."/>
            <person name="Durand P.M."/>
            <person name="Michod R.E."/>
            <person name="Nozaki H."/>
            <person name="Olson B.J."/>
        </authorList>
    </citation>
    <scope>NUCLEOTIDE SEQUENCE [LARGE SCALE GENOMIC DNA]</scope>
    <source>
        <strain evidence="4">NIES-2863</strain>
    </source>
</reference>
<evidence type="ECO:0000256" key="2">
    <source>
        <dbReference type="SAM" id="Phobius"/>
    </source>
</evidence>
<dbReference type="AlphaFoldDB" id="A0A150GVY5"/>
<keyword evidence="4" id="KW-1185">Reference proteome</keyword>
<keyword evidence="2" id="KW-0472">Membrane</keyword>